<dbReference type="Pfam" id="PF11987">
    <property type="entry name" value="IF-2"/>
    <property type="match status" value="1"/>
</dbReference>
<dbReference type="CDD" id="cd01887">
    <property type="entry name" value="IF2_eIF5B"/>
    <property type="match status" value="1"/>
</dbReference>
<sequence length="831" mass="90445">SGGLLLDYWNSYDIPDCNAIHFIPADLTHLVIMNTGWLSFNFRLLEKNACARLFSAASYLCTYRLWCYPHSCKFHSIHASGKKTVASSHQTRKDAPVVEVWEGMTVKELAAVANRPSSRLLTALNSGILKTGKASLGSKLEDHRLLVELVRLMGLRPVFKTNPVATVSTDRDAHPRPPACPADCVPRPPVVAVLGHVDHGKTTLLDAFRASRMVDGEFGGITQHIAAFTVSLSSVAVQAGVADLADSLSGILSDHITFVDTPGHAAFSAIRARGAAATDIMVLVVAADDGVMPQTVESIRFAKEQNTPIVVAINKIDKKEADVACVIEELALHGVVVEQLGGEIQSVEISALKRINLHRLLEAICLQAELMQIRADPTGPAEAVVLESKLEHGIGKVATCLVTRGQLQKTPSSGPLVASEAICSPRMILNDRGERITSVSPGYVAKVAGWRDLPPAGSLVLELTSMSEATEVIRFRRNVRMQKKAEEDHTAYLDKMAPYQEQYDEFLRERAKSPRVMWRKLSANRPDFQSIIQATQSGVPVLPLLIKTDVHGSLEAIRTILSTCPSDECVLEFGQSGVGPLTESEVETAEALDATVLLFNVNPLPRAVQLAESLRVSVRQHNIIYRLAEDVREMVNQLLPSSFVEKVVGEAEILQLFEVKEPRGSGNKPLRIPVAGCRCTKGVLLAGGQGTPKLPPDQAPLGEVVAVHYRLIRPTRSSTNRSSQSSNVNEDHSGGSEVGTVLVSQAICRSLRHERTAVDLIRKGVECGLALTAPDISAAGSSKGKFRVLDPSENFISNWEVGDVVQCYVLLREHRKSRWEFETKTPSTHES</sequence>
<reference evidence="8 9" key="1">
    <citation type="journal article" date="2019" name="BMC Genomics">
        <title>New insights from Opisthorchis felineus genome: update on genomics of the epidemiologically important liver flukes.</title>
        <authorList>
            <person name="Ershov N.I."/>
            <person name="Mordvinov V.A."/>
            <person name="Prokhortchouk E.B."/>
            <person name="Pakharukova M.Y."/>
            <person name="Gunbin K.V."/>
            <person name="Ustyantsev K."/>
            <person name="Genaev M.A."/>
            <person name="Blinov A.G."/>
            <person name="Mazur A."/>
            <person name="Boulygina E."/>
            <person name="Tsygankova S."/>
            <person name="Khrameeva E."/>
            <person name="Chekanov N."/>
            <person name="Fan G."/>
            <person name="Xiao A."/>
            <person name="Zhang H."/>
            <person name="Xu X."/>
            <person name="Yang H."/>
            <person name="Solovyev V."/>
            <person name="Lee S.M."/>
            <person name="Liu X."/>
            <person name="Afonnikov D.A."/>
            <person name="Skryabin K.G."/>
        </authorList>
    </citation>
    <scope>NUCLEOTIDE SEQUENCE [LARGE SCALE GENOMIC DNA]</scope>
    <source>
        <strain evidence="8">AK-0245</strain>
        <tissue evidence="8">Whole organism</tissue>
    </source>
</reference>
<keyword evidence="9" id="KW-1185">Reference proteome</keyword>
<dbReference type="GO" id="GO:0003924">
    <property type="term" value="F:GTPase activity"/>
    <property type="evidence" value="ECO:0007669"/>
    <property type="project" value="InterPro"/>
</dbReference>
<dbReference type="SUPFAM" id="SSF52156">
    <property type="entry name" value="Initiation factor IF2/eIF5b, domain 3"/>
    <property type="match status" value="1"/>
</dbReference>
<feature type="region of interest" description="Disordered" evidence="6">
    <location>
        <begin position="716"/>
        <end position="736"/>
    </location>
</feature>
<evidence type="ECO:0000256" key="5">
    <source>
        <dbReference type="ARBA" id="ARBA00023134"/>
    </source>
</evidence>
<keyword evidence="3" id="KW-0547">Nucleotide-binding</keyword>
<dbReference type="PANTHER" id="PTHR43381">
    <property type="entry name" value="TRANSLATION INITIATION FACTOR IF-2-RELATED"/>
    <property type="match status" value="1"/>
</dbReference>
<evidence type="ECO:0000259" key="7">
    <source>
        <dbReference type="PROSITE" id="PS51722"/>
    </source>
</evidence>
<evidence type="ECO:0000256" key="3">
    <source>
        <dbReference type="ARBA" id="ARBA00022741"/>
    </source>
</evidence>
<feature type="domain" description="Tr-type G" evidence="7">
    <location>
        <begin position="186"/>
        <end position="378"/>
    </location>
</feature>
<keyword evidence="4" id="KW-0648">Protein biosynthesis</keyword>
<dbReference type="PROSITE" id="PS51722">
    <property type="entry name" value="G_TR_2"/>
    <property type="match status" value="1"/>
</dbReference>
<dbReference type="InterPro" id="IPR015760">
    <property type="entry name" value="TIF_IF2"/>
</dbReference>
<evidence type="ECO:0000313" key="8">
    <source>
        <dbReference type="EMBL" id="TGZ75585.1"/>
    </source>
</evidence>
<protein>
    <recommendedName>
        <fullName evidence="7">Tr-type G domain-containing protein</fullName>
    </recommendedName>
</protein>
<dbReference type="OrthoDB" id="361630at2759"/>
<dbReference type="SUPFAM" id="SSF52540">
    <property type="entry name" value="P-loop containing nucleoside triphosphate hydrolases"/>
    <property type="match status" value="1"/>
</dbReference>
<dbReference type="InterPro" id="IPR005225">
    <property type="entry name" value="Small_GTP-bd"/>
</dbReference>
<dbReference type="Pfam" id="PF00009">
    <property type="entry name" value="GTP_EFTU"/>
    <property type="match status" value="1"/>
</dbReference>
<dbReference type="InterPro" id="IPR027417">
    <property type="entry name" value="P-loop_NTPase"/>
</dbReference>
<dbReference type="FunFam" id="3.40.50.300:FF:000019">
    <property type="entry name" value="Translation initiation factor IF-2"/>
    <property type="match status" value="1"/>
</dbReference>
<dbReference type="GO" id="GO:0005525">
    <property type="term" value="F:GTP binding"/>
    <property type="evidence" value="ECO:0007669"/>
    <property type="project" value="UniProtKB-KW"/>
</dbReference>
<dbReference type="GO" id="GO:0003743">
    <property type="term" value="F:translation initiation factor activity"/>
    <property type="evidence" value="ECO:0007669"/>
    <property type="project" value="UniProtKB-KW"/>
</dbReference>
<dbReference type="InterPro" id="IPR023115">
    <property type="entry name" value="TIF_IF2_dom3"/>
</dbReference>
<evidence type="ECO:0000256" key="4">
    <source>
        <dbReference type="ARBA" id="ARBA00022917"/>
    </source>
</evidence>
<proteinExistence type="inferred from homology"/>
<dbReference type="InterPro" id="IPR053905">
    <property type="entry name" value="EF-G-like_DII"/>
</dbReference>
<dbReference type="InterPro" id="IPR009000">
    <property type="entry name" value="Transl_B-barrel_sf"/>
</dbReference>
<dbReference type="EMBL" id="SJOL01000491">
    <property type="protein sequence ID" value="TGZ75585.1"/>
    <property type="molecule type" value="Genomic_DNA"/>
</dbReference>
<dbReference type="SUPFAM" id="SSF50447">
    <property type="entry name" value="Translation proteins"/>
    <property type="match status" value="1"/>
</dbReference>
<comment type="similarity">
    <text evidence="1">Belongs to the TRAFAC class translation factor GTPase superfamily. Classic translation factor GTPase family. IF-2 subfamily.</text>
</comment>
<dbReference type="Proteomes" id="UP000308267">
    <property type="component" value="Unassembled WGS sequence"/>
</dbReference>
<dbReference type="Gene3D" id="3.40.50.300">
    <property type="entry name" value="P-loop containing nucleotide triphosphate hydrolases"/>
    <property type="match status" value="1"/>
</dbReference>
<dbReference type="Pfam" id="PF22042">
    <property type="entry name" value="EF-G_D2"/>
    <property type="match status" value="1"/>
</dbReference>
<evidence type="ECO:0000256" key="2">
    <source>
        <dbReference type="ARBA" id="ARBA00022540"/>
    </source>
</evidence>
<organism evidence="8 9">
    <name type="scientific">Opisthorchis felineus</name>
    <dbReference type="NCBI Taxonomy" id="147828"/>
    <lineage>
        <taxon>Eukaryota</taxon>
        <taxon>Metazoa</taxon>
        <taxon>Spiralia</taxon>
        <taxon>Lophotrochozoa</taxon>
        <taxon>Platyhelminthes</taxon>
        <taxon>Trematoda</taxon>
        <taxon>Digenea</taxon>
        <taxon>Opisthorchiida</taxon>
        <taxon>Opisthorchiata</taxon>
        <taxon>Opisthorchiidae</taxon>
        <taxon>Opisthorchis</taxon>
    </lineage>
</organism>
<dbReference type="NCBIfam" id="TIGR00231">
    <property type="entry name" value="small_GTP"/>
    <property type="match status" value="1"/>
</dbReference>
<dbReference type="FunFam" id="3.40.50.10050:FF:000001">
    <property type="entry name" value="Translation initiation factor IF-2"/>
    <property type="match status" value="1"/>
</dbReference>
<accession>A0A4S2MG38</accession>
<dbReference type="Gene3D" id="3.40.50.10050">
    <property type="entry name" value="Translation initiation factor IF- 2, domain 3"/>
    <property type="match status" value="1"/>
</dbReference>
<feature type="non-terminal residue" evidence="8">
    <location>
        <position position="1"/>
    </location>
</feature>
<keyword evidence="5" id="KW-0342">GTP-binding</keyword>
<feature type="compositionally biased region" description="Low complexity" evidence="6">
    <location>
        <begin position="716"/>
        <end position="727"/>
    </location>
</feature>
<dbReference type="PANTHER" id="PTHR43381:SF20">
    <property type="entry name" value="TRANSLATION INITIATION FACTOR IF-2, MITOCHONDRIAL"/>
    <property type="match status" value="1"/>
</dbReference>
<evidence type="ECO:0000256" key="6">
    <source>
        <dbReference type="SAM" id="MobiDB-lite"/>
    </source>
</evidence>
<dbReference type="STRING" id="147828.A0A4S2MG38"/>
<name>A0A4S2MG38_OPIFE</name>
<comment type="caution">
    <text evidence="8">The sequence shown here is derived from an EMBL/GenBank/DDBJ whole genome shotgun (WGS) entry which is preliminary data.</text>
</comment>
<dbReference type="PRINTS" id="PR00315">
    <property type="entry name" value="ELONGATNFCT"/>
</dbReference>
<dbReference type="AlphaFoldDB" id="A0A4S2MG38"/>
<keyword evidence="2" id="KW-0396">Initiation factor</keyword>
<dbReference type="GO" id="GO:0005737">
    <property type="term" value="C:cytoplasm"/>
    <property type="evidence" value="ECO:0007669"/>
    <property type="project" value="TreeGrafter"/>
</dbReference>
<evidence type="ECO:0000256" key="1">
    <source>
        <dbReference type="ARBA" id="ARBA00007733"/>
    </source>
</evidence>
<dbReference type="Gene3D" id="2.40.30.10">
    <property type="entry name" value="Translation factors"/>
    <property type="match status" value="2"/>
</dbReference>
<dbReference type="InterPro" id="IPR000795">
    <property type="entry name" value="T_Tr_GTP-bd_dom"/>
</dbReference>
<gene>
    <name evidence="8" type="ORF">CRM22_000286</name>
</gene>
<evidence type="ECO:0000313" key="9">
    <source>
        <dbReference type="Proteomes" id="UP000308267"/>
    </source>
</evidence>
<dbReference type="InterPro" id="IPR036925">
    <property type="entry name" value="TIF_IF2_dom3_sf"/>
</dbReference>